<evidence type="ECO:0000256" key="6">
    <source>
        <dbReference type="ARBA" id="ARBA00023203"/>
    </source>
</evidence>
<dbReference type="Pfam" id="PF00595">
    <property type="entry name" value="PDZ"/>
    <property type="match status" value="1"/>
</dbReference>
<evidence type="ECO:0000313" key="11">
    <source>
        <dbReference type="Proteomes" id="UP000281406"/>
    </source>
</evidence>
<dbReference type="AlphaFoldDB" id="A0A3N0YDA6"/>
<dbReference type="SMART" id="SM00228">
    <property type="entry name" value="PDZ"/>
    <property type="match status" value="1"/>
</dbReference>
<dbReference type="Gene3D" id="2.30.42.10">
    <property type="match status" value="1"/>
</dbReference>
<proteinExistence type="inferred from homology"/>
<dbReference type="SUPFAM" id="SSF50156">
    <property type="entry name" value="PDZ domain-like"/>
    <property type="match status" value="1"/>
</dbReference>
<keyword evidence="6" id="KW-0009">Actin-binding</keyword>
<dbReference type="PANTHER" id="PTHR15012:SF38">
    <property type="entry name" value="PROTEIN SHROOM2-LIKE ISOFORM X1"/>
    <property type="match status" value="1"/>
</dbReference>
<dbReference type="GO" id="GO:0043296">
    <property type="term" value="C:apical junction complex"/>
    <property type="evidence" value="ECO:0007669"/>
    <property type="project" value="TreeGrafter"/>
</dbReference>
<comment type="similarity">
    <text evidence="2">Belongs to the shroom family.</text>
</comment>
<dbReference type="GO" id="GO:0030864">
    <property type="term" value="C:cortical actin cytoskeleton"/>
    <property type="evidence" value="ECO:0007669"/>
    <property type="project" value="TreeGrafter"/>
</dbReference>
<dbReference type="PROSITE" id="PS50106">
    <property type="entry name" value="PDZ"/>
    <property type="match status" value="1"/>
</dbReference>
<dbReference type="InterPro" id="IPR001478">
    <property type="entry name" value="PDZ"/>
</dbReference>
<dbReference type="FunFam" id="2.30.42.10:FF:000100">
    <property type="entry name" value="Shroom family member 2"/>
    <property type="match status" value="1"/>
</dbReference>
<dbReference type="GO" id="GO:0005912">
    <property type="term" value="C:adherens junction"/>
    <property type="evidence" value="ECO:0007669"/>
    <property type="project" value="TreeGrafter"/>
</dbReference>
<dbReference type="InterPro" id="IPR027685">
    <property type="entry name" value="Shroom_fam"/>
</dbReference>
<dbReference type="GO" id="GO:0007015">
    <property type="term" value="P:actin filament organization"/>
    <property type="evidence" value="ECO:0007669"/>
    <property type="project" value="TreeGrafter"/>
</dbReference>
<accession>A0A3N0YDA6</accession>
<gene>
    <name evidence="10" type="ORF">DPX16_4582</name>
</gene>
<keyword evidence="4" id="KW-0963">Cytoplasm</keyword>
<keyword evidence="7" id="KW-0206">Cytoskeleton</keyword>
<dbReference type="Proteomes" id="UP000281406">
    <property type="component" value="Unassembled WGS sequence"/>
</dbReference>
<keyword evidence="11" id="KW-1185">Reference proteome</keyword>
<dbReference type="OrthoDB" id="10063560at2759"/>
<protein>
    <submittedName>
        <fullName evidence="10">Protein Shroom2</fullName>
    </submittedName>
</protein>
<sequence length="152" mass="16734">MEIANSRGDCEVLPGSVGHDEEERDEGVELMEVLLRGGSPWGFTVRGGLEYHEPLIITKVEDGSRAALGRLQIGDEIVSVNSVLLSGYRLEAICLVKSSHKTLSLGIKRYVDVFTLDTVAKPLFVLCVYMEWIVAEPQCWAGPRGVEFLLSV</sequence>
<comment type="caution">
    <text evidence="10">The sequence shown here is derived from an EMBL/GenBank/DDBJ whole genome shotgun (WGS) entry which is preliminary data.</text>
</comment>
<feature type="domain" description="PDZ" evidence="9">
    <location>
        <begin position="30"/>
        <end position="111"/>
    </location>
</feature>
<evidence type="ECO:0000313" key="10">
    <source>
        <dbReference type="EMBL" id="ROL43748.1"/>
    </source>
</evidence>
<keyword evidence="5" id="KW-0597">Phosphoprotein</keyword>
<dbReference type="GO" id="GO:0016324">
    <property type="term" value="C:apical plasma membrane"/>
    <property type="evidence" value="ECO:0007669"/>
    <property type="project" value="TreeGrafter"/>
</dbReference>
<keyword evidence="3" id="KW-0217">Developmental protein</keyword>
<name>A0A3N0YDA6_ANAGA</name>
<evidence type="ECO:0000256" key="7">
    <source>
        <dbReference type="ARBA" id="ARBA00023212"/>
    </source>
</evidence>
<dbReference type="GO" id="GO:0051015">
    <property type="term" value="F:actin filament binding"/>
    <property type="evidence" value="ECO:0007669"/>
    <property type="project" value="InterPro"/>
</dbReference>
<evidence type="ECO:0000256" key="5">
    <source>
        <dbReference type="ARBA" id="ARBA00022553"/>
    </source>
</evidence>
<evidence type="ECO:0000256" key="8">
    <source>
        <dbReference type="SAM" id="MobiDB-lite"/>
    </source>
</evidence>
<dbReference type="PANTHER" id="PTHR15012">
    <property type="entry name" value="APICAL PROTEIN/SHROOM-RELATED"/>
    <property type="match status" value="1"/>
</dbReference>
<reference evidence="10 11" key="1">
    <citation type="submission" date="2018-10" db="EMBL/GenBank/DDBJ databases">
        <title>Genome assembly for a Yunnan-Guizhou Plateau 3E fish, Anabarilius grahami (Regan), and its evolutionary and genetic applications.</title>
        <authorList>
            <person name="Jiang W."/>
        </authorList>
    </citation>
    <scope>NUCLEOTIDE SEQUENCE [LARGE SCALE GENOMIC DNA]</scope>
    <source>
        <strain evidence="10">AG-KIZ</strain>
        <tissue evidence="10">Muscle</tissue>
    </source>
</reference>
<evidence type="ECO:0000256" key="3">
    <source>
        <dbReference type="ARBA" id="ARBA00022473"/>
    </source>
</evidence>
<organism evidence="10 11">
    <name type="scientific">Anabarilius grahami</name>
    <name type="common">Kanglang fish</name>
    <name type="synonym">Barilius grahami</name>
    <dbReference type="NCBI Taxonomy" id="495550"/>
    <lineage>
        <taxon>Eukaryota</taxon>
        <taxon>Metazoa</taxon>
        <taxon>Chordata</taxon>
        <taxon>Craniata</taxon>
        <taxon>Vertebrata</taxon>
        <taxon>Euteleostomi</taxon>
        <taxon>Actinopterygii</taxon>
        <taxon>Neopterygii</taxon>
        <taxon>Teleostei</taxon>
        <taxon>Ostariophysi</taxon>
        <taxon>Cypriniformes</taxon>
        <taxon>Xenocyprididae</taxon>
        <taxon>Xenocypridinae</taxon>
        <taxon>Xenocypridinae incertae sedis</taxon>
        <taxon>Anabarilius</taxon>
    </lineage>
</organism>
<comment type="subcellular location">
    <subcellularLocation>
        <location evidence="1">Cytoplasm</location>
        <location evidence="1">Cytoskeleton</location>
    </subcellularLocation>
</comment>
<dbReference type="EMBL" id="RJVU01047220">
    <property type="protein sequence ID" value="ROL43748.1"/>
    <property type="molecule type" value="Genomic_DNA"/>
</dbReference>
<evidence type="ECO:0000259" key="9">
    <source>
        <dbReference type="PROSITE" id="PS50106"/>
    </source>
</evidence>
<feature type="region of interest" description="Disordered" evidence="8">
    <location>
        <begin position="1"/>
        <end position="23"/>
    </location>
</feature>
<dbReference type="InterPro" id="IPR036034">
    <property type="entry name" value="PDZ_sf"/>
</dbReference>
<dbReference type="CDD" id="cd06750">
    <property type="entry name" value="PDZ_shroom2_3_4-like"/>
    <property type="match status" value="1"/>
</dbReference>
<evidence type="ECO:0000256" key="1">
    <source>
        <dbReference type="ARBA" id="ARBA00004245"/>
    </source>
</evidence>
<evidence type="ECO:0000256" key="4">
    <source>
        <dbReference type="ARBA" id="ARBA00022490"/>
    </source>
</evidence>
<evidence type="ECO:0000256" key="2">
    <source>
        <dbReference type="ARBA" id="ARBA00006469"/>
    </source>
</evidence>